<dbReference type="AlphaFoldDB" id="A0ABD5T6P2"/>
<proteinExistence type="predicted"/>
<reference evidence="1 2" key="1">
    <citation type="journal article" date="2019" name="Int. J. Syst. Evol. Microbiol.">
        <title>The Global Catalogue of Microorganisms (GCM) 10K type strain sequencing project: providing services to taxonomists for standard genome sequencing and annotation.</title>
        <authorList>
            <consortium name="The Broad Institute Genomics Platform"/>
            <consortium name="The Broad Institute Genome Sequencing Center for Infectious Disease"/>
            <person name="Wu L."/>
            <person name="Ma J."/>
        </authorList>
    </citation>
    <scope>NUCLEOTIDE SEQUENCE [LARGE SCALE GENOMIC DNA]</scope>
    <source>
        <strain evidence="1 2">PJ61</strain>
    </source>
</reference>
<dbReference type="InterPro" id="IPR003679">
    <property type="entry name" value="Amioglycoside_AcTrfase"/>
</dbReference>
<comment type="caution">
    <text evidence="1">The sequence shown here is derived from an EMBL/GenBank/DDBJ whole genome shotgun (WGS) entry which is preliminary data.</text>
</comment>
<protein>
    <submittedName>
        <fullName evidence="1">AAC(3) family N-acetyltransferase</fullName>
    </submittedName>
</protein>
<sequence length="255" mass="29111">MVDRLPVDITGAVKPLDEMAFDELLSSFDADTVFVHVGLSDVNAAVDGNPYTFLYDTLIDNFESVLAPGFTPSFRSCGVYHKQFSKPEYGMFSKLFGADAEYRTNDAIHSILVDGNYRFDNCDHHDSFGPSGCWQQLEEDNVLYLNIGTDDFLATQLHYLEVALDLPYVTTPEHDGVVYYDVDDYEEITQSNYGYEYDYWLETFPNWSKIRRYLESTNAVTDHSTGGLTIYSFKARDIREALEPKLADDPYYLVT</sequence>
<evidence type="ECO:0000313" key="2">
    <source>
        <dbReference type="Proteomes" id="UP001596274"/>
    </source>
</evidence>
<keyword evidence="2" id="KW-1185">Reference proteome</keyword>
<dbReference type="Proteomes" id="UP001596274">
    <property type="component" value="Unassembled WGS sequence"/>
</dbReference>
<dbReference type="SUPFAM" id="SSF110710">
    <property type="entry name" value="TTHA0583/YokD-like"/>
    <property type="match status" value="1"/>
</dbReference>
<gene>
    <name evidence="1" type="ORF">ACFQDD_06930</name>
</gene>
<organism evidence="1 2">
    <name type="scientific">Halorubrum pallidum</name>
    <dbReference type="NCBI Taxonomy" id="1526114"/>
    <lineage>
        <taxon>Archaea</taxon>
        <taxon>Methanobacteriati</taxon>
        <taxon>Methanobacteriota</taxon>
        <taxon>Stenosarchaea group</taxon>
        <taxon>Halobacteria</taxon>
        <taxon>Halobacteriales</taxon>
        <taxon>Haloferacaceae</taxon>
        <taxon>Halorubrum</taxon>
    </lineage>
</organism>
<accession>A0ABD5T6P2</accession>
<dbReference type="Pfam" id="PF02522">
    <property type="entry name" value="Antibiotic_NAT"/>
    <property type="match status" value="1"/>
</dbReference>
<dbReference type="InterPro" id="IPR028345">
    <property type="entry name" value="Antibiotic_NAT-like"/>
</dbReference>
<dbReference type="EMBL" id="JBHSWT010000314">
    <property type="protein sequence ID" value="MFC6771251.1"/>
    <property type="molecule type" value="Genomic_DNA"/>
</dbReference>
<name>A0ABD5T6P2_9EURY</name>
<evidence type="ECO:0000313" key="1">
    <source>
        <dbReference type="EMBL" id="MFC6771251.1"/>
    </source>
</evidence>